<evidence type="ECO:0000313" key="1">
    <source>
        <dbReference type="EMBL" id="GAY59843.1"/>
    </source>
</evidence>
<dbReference type="AlphaFoldDB" id="A0A2H5Q5L3"/>
<organism evidence="1 2">
    <name type="scientific">Citrus unshiu</name>
    <name type="common">Satsuma mandarin</name>
    <name type="synonym">Citrus nobilis var. unshiu</name>
    <dbReference type="NCBI Taxonomy" id="55188"/>
    <lineage>
        <taxon>Eukaryota</taxon>
        <taxon>Viridiplantae</taxon>
        <taxon>Streptophyta</taxon>
        <taxon>Embryophyta</taxon>
        <taxon>Tracheophyta</taxon>
        <taxon>Spermatophyta</taxon>
        <taxon>Magnoliopsida</taxon>
        <taxon>eudicotyledons</taxon>
        <taxon>Gunneridae</taxon>
        <taxon>Pentapetalae</taxon>
        <taxon>rosids</taxon>
        <taxon>malvids</taxon>
        <taxon>Sapindales</taxon>
        <taxon>Rutaceae</taxon>
        <taxon>Aurantioideae</taxon>
        <taxon>Citrus</taxon>
    </lineage>
</organism>
<comment type="caution">
    <text evidence="1">The sequence shown here is derived from an EMBL/GenBank/DDBJ whole genome shotgun (WGS) entry which is preliminary data.</text>
</comment>
<keyword evidence="2" id="KW-1185">Reference proteome</keyword>
<dbReference type="PANTHER" id="PTHR34213:SF2">
    <property type="entry name" value="NUCLEAR TRANSPORT FACTOR 2 (NTF2) FAMILY PROTEIN"/>
    <property type="match status" value="1"/>
</dbReference>
<dbReference type="SUPFAM" id="SSF54427">
    <property type="entry name" value="NTF2-like"/>
    <property type="match status" value="1"/>
</dbReference>
<gene>
    <name evidence="1" type="ORF">CUMW_197560</name>
</gene>
<dbReference type="Proteomes" id="UP000236630">
    <property type="component" value="Unassembled WGS sequence"/>
</dbReference>
<dbReference type="EMBL" id="BDQV01000220">
    <property type="protein sequence ID" value="GAY59843.1"/>
    <property type="molecule type" value="Genomic_DNA"/>
</dbReference>
<protein>
    <recommendedName>
        <fullName evidence="3">SnoaL-like domain-containing protein</fullName>
    </recommendedName>
</protein>
<evidence type="ECO:0000313" key="2">
    <source>
        <dbReference type="Proteomes" id="UP000236630"/>
    </source>
</evidence>
<dbReference type="PANTHER" id="PTHR34213">
    <property type="entry name" value="NUCLEAR TRANSPORT FACTOR 2 (NTF2) FAMILY PROTEIN"/>
    <property type="match status" value="1"/>
</dbReference>
<sequence>MKPCICSFSSRLLPLSHTSQHHLIHQTRLVAKKMQESPSPLMEKVNHTHSKDNKEEQMDQIRERCGKEACELTSSKRISDDIMPHILNLYGSCATSHDFEIYAPHASFEDPLMCAHGVKQIKSAFYAISKVFSESSISEYSVEENIISAQKREITIDTKQHYKFMGRNIDMISLIKLYTEDGKVVRHEDMWDKKPLRNRETVNLPLVGRIQEMTRRCSMLATHAMMGFGKDPTE</sequence>
<name>A0A2H5Q5L3_CITUN</name>
<proteinExistence type="predicted"/>
<dbReference type="STRING" id="55188.A0A2H5Q5L3"/>
<evidence type="ECO:0008006" key="3">
    <source>
        <dbReference type="Google" id="ProtNLM"/>
    </source>
</evidence>
<accession>A0A2H5Q5L3</accession>
<dbReference type="InterPro" id="IPR032710">
    <property type="entry name" value="NTF2-like_dom_sf"/>
</dbReference>
<reference evidence="1 2" key="1">
    <citation type="journal article" date="2017" name="Front. Genet.">
        <title>Draft sequencing of the heterozygous diploid genome of Satsuma (Citrus unshiu Marc.) using a hybrid assembly approach.</title>
        <authorList>
            <person name="Shimizu T."/>
            <person name="Tanizawa Y."/>
            <person name="Mochizuki T."/>
            <person name="Nagasaki H."/>
            <person name="Yoshioka T."/>
            <person name="Toyoda A."/>
            <person name="Fujiyama A."/>
            <person name="Kaminuma E."/>
            <person name="Nakamura Y."/>
        </authorList>
    </citation>
    <scope>NUCLEOTIDE SEQUENCE [LARGE SCALE GENOMIC DNA]</scope>
    <source>
        <strain evidence="2">cv. Miyagawa wase</strain>
    </source>
</reference>